<dbReference type="GO" id="GO:0016787">
    <property type="term" value="F:hydrolase activity"/>
    <property type="evidence" value="ECO:0007669"/>
    <property type="project" value="UniProtKB-KW"/>
</dbReference>
<keyword evidence="1" id="KW-0378">Hydrolase</keyword>
<dbReference type="AlphaFoldDB" id="A0A1F4UX10"/>
<reference evidence="3 4" key="1">
    <citation type="journal article" date="2016" name="Nat. Commun.">
        <title>Thousands of microbial genomes shed light on interconnected biogeochemical processes in an aquifer system.</title>
        <authorList>
            <person name="Anantharaman K."/>
            <person name="Brown C.T."/>
            <person name="Hug L.A."/>
            <person name="Sharon I."/>
            <person name="Castelle C.J."/>
            <person name="Probst A.J."/>
            <person name="Thomas B.C."/>
            <person name="Singh A."/>
            <person name="Wilkins M.J."/>
            <person name="Karaoz U."/>
            <person name="Brodie E.L."/>
            <person name="Williams K.H."/>
            <person name="Hubbard S.S."/>
            <person name="Banfield J.F."/>
        </authorList>
    </citation>
    <scope>NUCLEOTIDE SEQUENCE [LARGE SCALE GENOMIC DNA]</scope>
</reference>
<dbReference type="InterPro" id="IPR000086">
    <property type="entry name" value="NUDIX_hydrolase_dom"/>
</dbReference>
<dbReference type="SUPFAM" id="SSF55811">
    <property type="entry name" value="Nudix"/>
    <property type="match status" value="1"/>
</dbReference>
<evidence type="ECO:0000313" key="4">
    <source>
        <dbReference type="Proteomes" id="UP000177371"/>
    </source>
</evidence>
<protein>
    <recommendedName>
        <fullName evidence="2">Nudix hydrolase domain-containing protein</fullName>
    </recommendedName>
</protein>
<dbReference type="PROSITE" id="PS51462">
    <property type="entry name" value="NUDIX"/>
    <property type="match status" value="1"/>
</dbReference>
<accession>A0A1F4UX10</accession>
<dbReference type="EMBL" id="MEUT01000050">
    <property type="protein sequence ID" value="OGC49488.1"/>
    <property type="molecule type" value="Genomic_DNA"/>
</dbReference>
<dbReference type="InterPro" id="IPR020084">
    <property type="entry name" value="NUDIX_hydrolase_CS"/>
</dbReference>
<dbReference type="PROSITE" id="PS00893">
    <property type="entry name" value="NUDIX_BOX"/>
    <property type="match status" value="1"/>
</dbReference>
<dbReference type="InterPro" id="IPR015797">
    <property type="entry name" value="NUDIX_hydrolase-like_dom_sf"/>
</dbReference>
<name>A0A1F4UX10_UNCKA</name>
<evidence type="ECO:0000259" key="2">
    <source>
        <dbReference type="PROSITE" id="PS51462"/>
    </source>
</evidence>
<dbReference type="PANTHER" id="PTHR23114:SF17">
    <property type="entry name" value="M7GPPPN-MRNA HYDROLASE"/>
    <property type="match status" value="1"/>
</dbReference>
<dbReference type="GO" id="GO:0005737">
    <property type="term" value="C:cytoplasm"/>
    <property type="evidence" value="ECO:0007669"/>
    <property type="project" value="TreeGrafter"/>
</dbReference>
<comment type="caution">
    <text evidence="3">The sequence shown here is derived from an EMBL/GenBank/DDBJ whole genome shotgun (WGS) entry which is preliminary data.</text>
</comment>
<dbReference type="STRING" id="1802610.A2W32_00620"/>
<feature type="domain" description="Nudix hydrolase" evidence="2">
    <location>
        <begin position="26"/>
        <end position="159"/>
    </location>
</feature>
<gene>
    <name evidence="3" type="ORF">A2W32_00620</name>
</gene>
<dbReference type="Pfam" id="PF00293">
    <property type="entry name" value="NUDIX"/>
    <property type="match status" value="1"/>
</dbReference>
<organism evidence="3 4">
    <name type="scientific">candidate division WWE3 bacterium RBG_16_37_10</name>
    <dbReference type="NCBI Taxonomy" id="1802610"/>
    <lineage>
        <taxon>Bacteria</taxon>
        <taxon>Katanobacteria</taxon>
    </lineage>
</organism>
<proteinExistence type="predicted"/>
<dbReference type="Proteomes" id="UP000177371">
    <property type="component" value="Unassembled WGS sequence"/>
</dbReference>
<sequence length="164" mass="19637">MQHLKEREYYDRTGVRFIKPFFDSHSARESCYGVYIKNNKVLMVQSVRSEKWEFPGGGKEIKEDNMHCLKREFYEETGHKISSLRRKEPFYINEANFLSDDLVKYFKSKQFYYLIKSCEKKVDKPSDTENEIKNLQWLNLTNIHHYPLKPISVVILNKLGHCFV</sequence>
<evidence type="ECO:0000313" key="3">
    <source>
        <dbReference type="EMBL" id="OGC49488.1"/>
    </source>
</evidence>
<dbReference type="Gene3D" id="3.90.79.10">
    <property type="entry name" value="Nucleoside Triphosphate Pyrophosphohydrolase"/>
    <property type="match status" value="1"/>
</dbReference>
<evidence type="ECO:0000256" key="1">
    <source>
        <dbReference type="ARBA" id="ARBA00022801"/>
    </source>
</evidence>
<dbReference type="PANTHER" id="PTHR23114">
    <property type="entry name" value="M7GPPPN-MRNA HYDROLASE"/>
    <property type="match status" value="1"/>
</dbReference>